<dbReference type="PANTHER" id="PTHR14387">
    <property type="entry name" value="THADA/DEATH RECEPTOR INTERACTING PROTEIN"/>
    <property type="match status" value="1"/>
</dbReference>
<dbReference type="Pfam" id="PF25151">
    <property type="entry name" value="TPR_Trm732_C"/>
    <property type="match status" value="1"/>
</dbReference>
<accession>A0A9P8QGT6</accession>
<reference evidence="6" key="1">
    <citation type="journal article" date="2021" name="Open Biol.">
        <title>Shared evolutionary footprints suggest mitochondrial oxidative damage underlies multiple complex I losses in fungi.</title>
        <authorList>
            <person name="Schikora-Tamarit M.A."/>
            <person name="Marcet-Houben M."/>
            <person name="Nosek J."/>
            <person name="Gabaldon T."/>
        </authorList>
    </citation>
    <scope>NUCLEOTIDE SEQUENCE</scope>
    <source>
        <strain evidence="6">CBS2887</strain>
    </source>
</reference>
<dbReference type="EMBL" id="JAEUBG010000263">
    <property type="protein sequence ID" value="KAH3688604.1"/>
    <property type="molecule type" value="Genomic_DNA"/>
</dbReference>
<evidence type="ECO:0000313" key="7">
    <source>
        <dbReference type="Proteomes" id="UP000774326"/>
    </source>
</evidence>
<evidence type="ECO:0008006" key="8">
    <source>
        <dbReference type="Google" id="ProtNLM"/>
    </source>
</evidence>
<dbReference type="PANTHER" id="PTHR14387:SF0">
    <property type="entry name" value="DUF2428 DOMAIN-CONTAINING PROTEIN"/>
    <property type="match status" value="1"/>
</dbReference>
<comment type="caution">
    <text evidence="6">The sequence shown here is derived from an EMBL/GenBank/DDBJ whole genome shotgun (WGS) entry which is preliminary data.</text>
</comment>
<dbReference type="InterPro" id="IPR016024">
    <property type="entry name" value="ARM-type_fold"/>
</dbReference>
<gene>
    <name evidence="6" type="ORF">WICPIJ_000414</name>
</gene>
<dbReference type="SUPFAM" id="SSF48371">
    <property type="entry name" value="ARM repeat"/>
    <property type="match status" value="2"/>
</dbReference>
<keyword evidence="2" id="KW-0819">tRNA processing</keyword>
<evidence type="ECO:0000256" key="1">
    <source>
        <dbReference type="ARBA" id="ARBA00010409"/>
    </source>
</evidence>
<feature type="domain" description="tRNA (32-2'-O)-methyltransferase regulator THADA-like C-terminal TPR repeats region" evidence="5">
    <location>
        <begin position="807"/>
        <end position="941"/>
    </location>
</feature>
<dbReference type="InterPro" id="IPR056843">
    <property type="entry name" value="THADA-like_TPR"/>
</dbReference>
<dbReference type="InterPro" id="IPR011989">
    <property type="entry name" value="ARM-like"/>
</dbReference>
<comment type="similarity">
    <text evidence="1">Belongs to the THADA family.</text>
</comment>
<protein>
    <recommendedName>
        <fullName evidence="8">DUF2428 domain-containing protein</fullName>
    </recommendedName>
</protein>
<evidence type="ECO:0000259" key="5">
    <source>
        <dbReference type="Pfam" id="PF25151"/>
    </source>
</evidence>
<dbReference type="GO" id="GO:0005829">
    <property type="term" value="C:cytosol"/>
    <property type="evidence" value="ECO:0007669"/>
    <property type="project" value="TreeGrafter"/>
</dbReference>
<dbReference type="Gene3D" id="1.25.10.10">
    <property type="entry name" value="Leucine-rich Repeat Variant"/>
    <property type="match status" value="1"/>
</dbReference>
<feature type="domain" description="tRNA (32-2'-O)-methyltransferase regulator THADA-like TPR repeats region" evidence="4">
    <location>
        <begin position="235"/>
        <end position="491"/>
    </location>
</feature>
<dbReference type="GO" id="GO:0030488">
    <property type="term" value="P:tRNA methylation"/>
    <property type="evidence" value="ECO:0007669"/>
    <property type="project" value="TreeGrafter"/>
</dbReference>
<dbReference type="Pfam" id="PF10350">
    <property type="entry name" value="DUF2428"/>
    <property type="match status" value="1"/>
</dbReference>
<organism evidence="6 7">
    <name type="scientific">Wickerhamomyces pijperi</name>
    <name type="common">Yeast</name>
    <name type="synonym">Pichia pijperi</name>
    <dbReference type="NCBI Taxonomy" id="599730"/>
    <lineage>
        <taxon>Eukaryota</taxon>
        <taxon>Fungi</taxon>
        <taxon>Dikarya</taxon>
        <taxon>Ascomycota</taxon>
        <taxon>Saccharomycotina</taxon>
        <taxon>Saccharomycetes</taxon>
        <taxon>Phaffomycetales</taxon>
        <taxon>Wickerhamomycetaceae</taxon>
        <taxon>Wickerhamomyces</taxon>
    </lineage>
</organism>
<dbReference type="Pfam" id="PF25150">
    <property type="entry name" value="TPR_Trm732"/>
    <property type="match status" value="1"/>
</dbReference>
<reference evidence="6" key="2">
    <citation type="submission" date="2021-01" db="EMBL/GenBank/DDBJ databases">
        <authorList>
            <person name="Schikora-Tamarit M.A."/>
        </authorList>
    </citation>
    <scope>NUCLEOTIDE SEQUENCE</scope>
    <source>
        <strain evidence="6">CBS2887</strain>
    </source>
</reference>
<evidence type="ECO:0000256" key="2">
    <source>
        <dbReference type="ARBA" id="ARBA00022694"/>
    </source>
</evidence>
<dbReference type="InterPro" id="IPR051954">
    <property type="entry name" value="tRNA_methyltransferase_THADA"/>
</dbReference>
<name>A0A9P8QGT6_WICPI</name>
<dbReference type="InterPro" id="IPR056842">
    <property type="entry name" value="THADA-like_TPR_C"/>
</dbReference>
<dbReference type="InterPro" id="IPR019442">
    <property type="entry name" value="THADA/TRM732_DUF2428"/>
</dbReference>
<proteinExistence type="inferred from homology"/>
<evidence type="ECO:0000259" key="4">
    <source>
        <dbReference type="Pfam" id="PF25150"/>
    </source>
</evidence>
<sequence>MMSKHREPHPTLDSFTFNANGTSDALTFDQISAIKKILITNKKIQSTSEYSKFLIQAFPLLISTLKTTSEGTVRLLACDTISVWTLRSQQITVKDPQFYTTLQQLVDVEVLTYLFAYIVDYWNETGAALSNSLKDLFAKLVSLVKTYEYSQQVFQSWIDKTLQVPLERRVRYYLIEVLTREVHDSSYVLAKDPEFISKSLKFINNNSIGNGVGHAIVSVLQALYTDEEQAAEWYAQYWDPVKLALNSKDQELKKGVKKNLLPELLKISKKAFGLLISEFKNLEDEDFYIYLLTIGQQLLVEEDPFPTILPRESIEKLLTQDRHKIEIFKLLTYSAKGSKPISPETLILLKDNLGQFFADVEVETRMQFLSMFKQFLYRLKDSAYAQHRDATRWLKKNFTEQAEPLLVQVEHAKDFIQWLLKFVKNQLRPGSQYQRVISSLVVLKDILESSLDESIPFDVKIPYPFHFAIFDDEMVRLLFDTILSTYDDIRTLSSGLLLSSKLHFNQTQRDRLVERGFYMLEDYTTCDSGAKLLELAYNLFGGDISIFNRLVETIPLNDNIFEAVKRPIDGHFNALSLILKHFSSYNEPEKIIDIVVKNWSNVKEILSHDSPEGCDMYGVGSAQLVLSYGWRSTKESTILINELLRFDLSSENLLKIGELTLDQLSTVRHRGAFSSVYPTFITLATVAKNKLPGQNKKWLDFNISLIQTKTQLITRRSGGLPYLITAILTVEGDLFQVAFDKLLEIASVPVDENEEESEKMDIPQVHAFNCIKHLFIESQLSTACSPFIYKALELSLSTFSSKIWSVRNCSIMLFTALQNRLFGRKKMSARVFFSRFKGIKSILMDILSQSISNQSGEHLETLFPVLTVLSKLESTPGYDGLSEFKPLLRACLKAKVWKIRESASRALPALISGEASGESMYLLNNCGLKDQNQLHGHLLAIGVLSSYTVDFANALYARVGELLLGNPCYATRKVYVQVLSAVFEKYGKHDQLLKILTDLFTKDNSVYEIDGSKQLYLQDLSKLVISHTDNNAEFLEISLTSNYYEVQLEAINFIESNRIESHNKSLTQIARSDNEWTYVRSKAIPLVDDYPISQIFQFSTEQSQYGEDIKRSALELLGSAIAKDQSSSSSENSVKYLDLLKLNSHEDQPFPIRVSVLASALRYLSVDPANIEIKWIIYNFLTDDDEEIRQMAADYFEDGATPLSISNSTWIVENFGKDPRSSKILLSELLGFDPKFDFKSDGEVEKVLFVTEKGNFYRNGIDQFVQLSEMVKVHWDLFQDSERELIVKHAQSLVSKFTSFVELHSKEDDDVLGWCTDEEVFADVYSVLYLARAIDGVDLTALKKLNVKIHPSLQGLF</sequence>
<dbReference type="Proteomes" id="UP000774326">
    <property type="component" value="Unassembled WGS sequence"/>
</dbReference>
<evidence type="ECO:0000313" key="6">
    <source>
        <dbReference type="EMBL" id="KAH3688604.1"/>
    </source>
</evidence>
<dbReference type="OrthoDB" id="73997at2759"/>
<feature type="domain" description="DUF2428" evidence="3">
    <location>
        <begin position="589"/>
        <end position="805"/>
    </location>
</feature>
<keyword evidence="7" id="KW-1185">Reference proteome</keyword>
<evidence type="ECO:0000259" key="3">
    <source>
        <dbReference type="Pfam" id="PF10350"/>
    </source>
</evidence>